<comment type="caution">
    <text evidence="1">The sequence shown here is derived from an EMBL/GenBank/DDBJ whole genome shotgun (WGS) entry which is preliminary data.</text>
</comment>
<dbReference type="Proteomes" id="UP000526033">
    <property type="component" value="Unassembled WGS sequence"/>
</dbReference>
<dbReference type="AlphaFoldDB" id="A0A7X9HGW7"/>
<reference evidence="1 2" key="1">
    <citation type="journal article" date="2020" name="Biotechnol. Biofuels">
        <title>New insights from the biogas microbiome by comprehensive genome-resolved metagenomics of nearly 1600 species originating from multiple anaerobic digesters.</title>
        <authorList>
            <person name="Campanaro S."/>
            <person name="Treu L."/>
            <person name="Rodriguez-R L.M."/>
            <person name="Kovalovszki A."/>
            <person name="Ziels R.M."/>
            <person name="Maus I."/>
            <person name="Zhu X."/>
            <person name="Kougias P.G."/>
            <person name="Basile A."/>
            <person name="Luo G."/>
            <person name="Schluter A."/>
            <person name="Konstantinidis K.T."/>
            <person name="Angelidaki I."/>
        </authorList>
    </citation>
    <scope>NUCLEOTIDE SEQUENCE [LARGE SCALE GENOMIC DNA]</scope>
    <source>
        <strain evidence="1">AS27yjCOA_165</strain>
    </source>
</reference>
<evidence type="ECO:0000313" key="1">
    <source>
        <dbReference type="EMBL" id="NMB69756.1"/>
    </source>
</evidence>
<accession>A0A7X9HGW7</accession>
<evidence type="ECO:0000313" key="2">
    <source>
        <dbReference type="Proteomes" id="UP000526033"/>
    </source>
</evidence>
<gene>
    <name evidence="1" type="ORF">GYA27_00940</name>
</gene>
<protein>
    <submittedName>
        <fullName evidence="1">Uncharacterized protein</fullName>
    </submittedName>
</protein>
<sequence length="55" mass="6074">MKKFIVTFAATGGVEIFANTEEEAIAEFNGLDGKFLLDEIEANGIEMTDIFEEVD</sequence>
<dbReference type="EMBL" id="JAAZNL010000009">
    <property type="protein sequence ID" value="NMB69756.1"/>
    <property type="molecule type" value="Genomic_DNA"/>
</dbReference>
<proteinExistence type="predicted"/>
<organism evidence="1 2">
    <name type="scientific">candidate division WWE3 bacterium</name>
    <dbReference type="NCBI Taxonomy" id="2053526"/>
    <lineage>
        <taxon>Bacteria</taxon>
        <taxon>Katanobacteria</taxon>
    </lineage>
</organism>
<name>A0A7X9HGW7_UNCKA</name>